<protein>
    <submittedName>
        <fullName evidence="1">Uncharacterized protein</fullName>
    </submittedName>
</protein>
<comment type="caution">
    <text evidence="1">The sequence shown here is derived from an EMBL/GenBank/DDBJ whole genome shotgun (WGS) entry which is preliminary data.</text>
</comment>
<dbReference type="Proteomes" id="UP000499080">
    <property type="component" value="Unassembled WGS sequence"/>
</dbReference>
<proteinExistence type="predicted"/>
<sequence length="110" mass="12492">MRGKSKEALSLAFSAAEFYQRNFAFAHSSTSMRMISRTLACLLVRYHIVDARYHVYGCITTVDECTLPYRMHVTMSVDSHYHVDGFCHIDGCTYHVDGCVTLSMDAIPCR</sequence>
<accession>A0A4Y2B9R1</accession>
<name>A0A4Y2B9R1_ARAVE</name>
<evidence type="ECO:0000313" key="1">
    <source>
        <dbReference type="EMBL" id="GBL88950.1"/>
    </source>
</evidence>
<organism evidence="1 2">
    <name type="scientific">Araneus ventricosus</name>
    <name type="common">Orbweaver spider</name>
    <name type="synonym">Epeira ventricosa</name>
    <dbReference type="NCBI Taxonomy" id="182803"/>
    <lineage>
        <taxon>Eukaryota</taxon>
        <taxon>Metazoa</taxon>
        <taxon>Ecdysozoa</taxon>
        <taxon>Arthropoda</taxon>
        <taxon>Chelicerata</taxon>
        <taxon>Arachnida</taxon>
        <taxon>Araneae</taxon>
        <taxon>Araneomorphae</taxon>
        <taxon>Entelegynae</taxon>
        <taxon>Araneoidea</taxon>
        <taxon>Araneidae</taxon>
        <taxon>Araneus</taxon>
    </lineage>
</organism>
<evidence type="ECO:0000313" key="2">
    <source>
        <dbReference type="Proteomes" id="UP000499080"/>
    </source>
</evidence>
<keyword evidence="2" id="KW-1185">Reference proteome</keyword>
<reference evidence="1 2" key="1">
    <citation type="journal article" date="2019" name="Sci. Rep.">
        <title>Orb-weaving spider Araneus ventricosus genome elucidates the spidroin gene catalogue.</title>
        <authorList>
            <person name="Kono N."/>
            <person name="Nakamura H."/>
            <person name="Ohtoshi R."/>
            <person name="Moran D.A.P."/>
            <person name="Shinohara A."/>
            <person name="Yoshida Y."/>
            <person name="Fujiwara M."/>
            <person name="Mori M."/>
            <person name="Tomita M."/>
            <person name="Arakawa K."/>
        </authorList>
    </citation>
    <scope>NUCLEOTIDE SEQUENCE [LARGE SCALE GENOMIC DNA]</scope>
</reference>
<gene>
    <name evidence="1" type="ORF">AVEN_19072_1</name>
</gene>
<dbReference type="EMBL" id="BGPR01159117">
    <property type="protein sequence ID" value="GBL88950.1"/>
    <property type="molecule type" value="Genomic_DNA"/>
</dbReference>
<dbReference type="AlphaFoldDB" id="A0A4Y2B9R1"/>